<protein>
    <submittedName>
        <fullName evidence="2">Uncharacterized protein</fullName>
    </submittedName>
</protein>
<reference evidence="2 3" key="1">
    <citation type="journal article" date="2013" name="PLoS Genet.">
        <title>Distinctive expansion of potential virulence genes in the genome of the oomycete fish pathogen Saprolegnia parasitica.</title>
        <authorList>
            <person name="Jiang R.H."/>
            <person name="de Bruijn I."/>
            <person name="Haas B.J."/>
            <person name="Belmonte R."/>
            <person name="Lobach L."/>
            <person name="Christie J."/>
            <person name="van den Ackerveken G."/>
            <person name="Bottin A."/>
            <person name="Bulone V."/>
            <person name="Diaz-Moreno S.M."/>
            <person name="Dumas B."/>
            <person name="Fan L."/>
            <person name="Gaulin E."/>
            <person name="Govers F."/>
            <person name="Grenville-Briggs L.J."/>
            <person name="Horner N.R."/>
            <person name="Levin J.Z."/>
            <person name="Mammella M."/>
            <person name="Meijer H.J."/>
            <person name="Morris P."/>
            <person name="Nusbaum C."/>
            <person name="Oome S."/>
            <person name="Phillips A.J."/>
            <person name="van Rooyen D."/>
            <person name="Rzeszutek E."/>
            <person name="Saraiva M."/>
            <person name="Secombes C.J."/>
            <person name="Seidl M.F."/>
            <person name="Snel B."/>
            <person name="Stassen J.H."/>
            <person name="Sykes S."/>
            <person name="Tripathy S."/>
            <person name="van den Berg H."/>
            <person name="Vega-Arreguin J.C."/>
            <person name="Wawra S."/>
            <person name="Young S.K."/>
            <person name="Zeng Q."/>
            <person name="Dieguez-Uribeondo J."/>
            <person name="Russ C."/>
            <person name="Tyler B.M."/>
            <person name="van West P."/>
        </authorList>
    </citation>
    <scope>NUCLEOTIDE SEQUENCE [LARGE SCALE GENOMIC DNA]</scope>
    <source>
        <strain evidence="2 3">CBS 223.65</strain>
    </source>
</reference>
<dbReference type="OMA" id="WHFRSIV"/>
<evidence type="ECO:0000313" key="3">
    <source>
        <dbReference type="Proteomes" id="UP000030745"/>
    </source>
</evidence>
<dbReference type="GeneID" id="24140808"/>
<dbReference type="KEGG" id="spar:SPRG_19429"/>
<feature type="compositionally biased region" description="Basic and acidic residues" evidence="1">
    <location>
        <begin position="35"/>
        <end position="47"/>
    </location>
</feature>
<sequence length="157" mass="17247">VITRNGIPYKLAVSFGFAHAASKLPPEAGRWRAADKADPGLDVDSSRHAKPLCAPRPRRVTSPELIFRDSSLDRCEKEELCAHQDEFEALLGDRAKWHFRSIVQRPDVELTSPPTRAGNPVILDSKFHAFASPPAAAFFSRPKKAKLSPADGLSMSC</sequence>
<dbReference type="OrthoDB" id="63889at2759"/>
<name>A0A067CUC0_SAPPC</name>
<accession>A0A067CUC0</accession>
<dbReference type="AlphaFoldDB" id="A0A067CUC0"/>
<proteinExistence type="predicted"/>
<dbReference type="VEuPathDB" id="FungiDB:SPRG_19429"/>
<dbReference type="Proteomes" id="UP000030745">
    <property type="component" value="Unassembled WGS sequence"/>
</dbReference>
<evidence type="ECO:0000313" key="2">
    <source>
        <dbReference type="EMBL" id="KDO32850.1"/>
    </source>
</evidence>
<feature type="region of interest" description="Disordered" evidence="1">
    <location>
        <begin position="35"/>
        <end position="56"/>
    </location>
</feature>
<evidence type="ECO:0000256" key="1">
    <source>
        <dbReference type="SAM" id="MobiDB-lite"/>
    </source>
</evidence>
<keyword evidence="3" id="KW-1185">Reference proteome</keyword>
<gene>
    <name evidence="2" type="ORF">SPRG_19429</name>
</gene>
<organism evidence="2 3">
    <name type="scientific">Saprolegnia parasitica (strain CBS 223.65)</name>
    <dbReference type="NCBI Taxonomy" id="695850"/>
    <lineage>
        <taxon>Eukaryota</taxon>
        <taxon>Sar</taxon>
        <taxon>Stramenopiles</taxon>
        <taxon>Oomycota</taxon>
        <taxon>Saprolegniomycetes</taxon>
        <taxon>Saprolegniales</taxon>
        <taxon>Saprolegniaceae</taxon>
        <taxon>Saprolegnia</taxon>
    </lineage>
</organism>
<dbReference type="RefSeq" id="XP_012196663.1">
    <property type="nucleotide sequence ID" value="XM_012341273.1"/>
</dbReference>
<feature type="non-terminal residue" evidence="2">
    <location>
        <position position="1"/>
    </location>
</feature>
<dbReference type="EMBL" id="KK583194">
    <property type="protein sequence ID" value="KDO32850.1"/>
    <property type="molecule type" value="Genomic_DNA"/>
</dbReference>